<evidence type="ECO:0000256" key="1">
    <source>
        <dbReference type="SAM" id="MobiDB-lite"/>
    </source>
</evidence>
<evidence type="ECO:0000313" key="3">
    <source>
        <dbReference type="Proteomes" id="UP001179340"/>
    </source>
</evidence>
<dbReference type="EMBL" id="OL742560">
    <property type="protein sequence ID" value="UKH48310.1"/>
    <property type="molecule type" value="Genomic_DNA"/>
</dbReference>
<accession>A0AA49GZH1</accession>
<protein>
    <submittedName>
        <fullName evidence="2">Uncharacterized protein</fullName>
    </submittedName>
</protein>
<organism evidence="2 3">
    <name type="scientific">Arthrobacter phage Lilmac1015</name>
    <dbReference type="NCBI Taxonomy" id="2912653"/>
    <lineage>
        <taxon>Viruses</taxon>
        <taxon>Duplodnaviria</taxon>
        <taxon>Heunggongvirae</taxon>
        <taxon>Uroviricota</taxon>
        <taxon>Caudoviricetes</taxon>
        <taxon>Berryhillviridae</taxon>
        <taxon>Lilmacvirus</taxon>
        <taxon>Lilmacvirus lilmac1015</taxon>
    </lineage>
</organism>
<evidence type="ECO:0000313" key="2">
    <source>
        <dbReference type="EMBL" id="UKH48310.1"/>
    </source>
</evidence>
<gene>
    <name evidence="2" type="primary">24</name>
    <name evidence="2" type="ORF">SEA_LILMAC1015_24</name>
</gene>
<name>A0AA49GZH1_9CAUD</name>
<proteinExistence type="predicted"/>
<feature type="region of interest" description="Disordered" evidence="1">
    <location>
        <begin position="1"/>
        <end position="24"/>
    </location>
</feature>
<dbReference type="Proteomes" id="UP001179340">
    <property type="component" value="Segment"/>
</dbReference>
<sequence length="61" mass="6535">MPERAPGWMYPDPETTAQADAREEVGTATPCPVCGALVPARFAQKHHGWHTSPSPTPIPKG</sequence>
<keyword evidence="3" id="KW-1185">Reference proteome</keyword>
<reference evidence="2" key="1">
    <citation type="submission" date="2021-12" db="EMBL/GenBank/DDBJ databases">
        <authorList>
            <person name="Isenhart S.H."/>
            <person name="Brown D.K."/>
            <person name="Allen M.J."/>
            <person name="Garcia C.A."/>
            <person name="Bollivar D.W."/>
            <person name="Garlena R.A."/>
            <person name="Russell D.A."/>
            <person name="Jacobs-Sera D."/>
            <person name="Hatfull G.F."/>
        </authorList>
    </citation>
    <scope>NUCLEOTIDE SEQUENCE</scope>
</reference>